<gene>
    <name evidence="1" type="ORF">Amon02_000650100</name>
</gene>
<name>A0ACB5T8X7_AMBMO</name>
<keyword evidence="2" id="KW-1185">Reference proteome</keyword>
<organism evidence="1 2">
    <name type="scientific">Ambrosiozyma monospora</name>
    <name type="common">Yeast</name>
    <name type="synonym">Endomycopsis monosporus</name>
    <dbReference type="NCBI Taxonomy" id="43982"/>
    <lineage>
        <taxon>Eukaryota</taxon>
        <taxon>Fungi</taxon>
        <taxon>Dikarya</taxon>
        <taxon>Ascomycota</taxon>
        <taxon>Saccharomycotina</taxon>
        <taxon>Pichiomycetes</taxon>
        <taxon>Pichiales</taxon>
        <taxon>Pichiaceae</taxon>
        <taxon>Ambrosiozyma</taxon>
    </lineage>
</organism>
<protein>
    <submittedName>
        <fullName evidence="1">Unnamed protein product</fullName>
    </submittedName>
</protein>
<accession>A0ACB5T8X7</accession>
<dbReference type="Proteomes" id="UP001165064">
    <property type="component" value="Unassembled WGS sequence"/>
</dbReference>
<evidence type="ECO:0000313" key="1">
    <source>
        <dbReference type="EMBL" id="GME83920.1"/>
    </source>
</evidence>
<comment type="caution">
    <text evidence="1">The sequence shown here is derived from an EMBL/GenBank/DDBJ whole genome shotgun (WGS) entry which is preliminary data.</text>
</comment>
<sequence>MSTKITAPMPGTVQSIKVKKGDVVTSSQVLVLLQTLKNEVSVKADTGSKFEVVDVAASEGSNVSAGETLVVLKAI</sequence>
<dbReference type="EMBL" id="BSXS01005099">
    <property type="protein sequence ID" value="GME83920.1"/>
    <property type="molecule type" value="Genomic_DNA"/>
</dbReference>
<reference evidence="1" key="1">
    <citation type="submission" date="2023-04" db="EMBL/GenBank/DDBJ databases">
        <title>Ambrosiozyma monospora NBRC 10751.</title>
        <authorList>
            <person name="Ichikawa N."/>
            <person name="Sato H."/>
            <person name="Tonouchi N."/>
        </authorList>
    </citation>
    <scope>NUCLEOTIDE SEQUENCE</scope>
    <source>
        <strain evidence="1">NBRC 10751</strain>
    </source>
</reference>
<evidence type="ECO:0000313" key="2">
    <source>
        <dbReference type="Proteomes" id="UP001165064"/>
    </source>
</evidence>
<proteinExistence type="predicted"/>